<evidence type="ECO:0000256" key="2">
    <source>
        <dbReference type="SAM" id="Phobius"/>
    </source>
</evidence>
<dbReference type="Proteomes" id="UP001362999">
    <property type="component" value="Unassembled WGS sequence"/>
</dbReference>
<organism evidence="3 4">
    <name type="scientific">Favolaschia claudopus</name>
    <dbReference type="NCBI Taxonomy" id="2862362"/>
    <lineage>
        <taxon>Eukaryota</taxon>
        <taxon>Fungi</taxon>
        <taxon>Dikarya</taxon>
        <taxon>Basidiomycota</taxon>
        <taxon>Agaricomycotina</taxon>
        <taxon>Agaricomycetes</taxon>
        <taxon>Agaricomycetidae</taxon>
        <taxon>Agaricales</taxon>
        <taxon>Marasmiineae</taxon>
        <taxon>Mycenaceae</taxon>
        <taxon>Favolaschia</taxon>
    </lineage>
</organism>
<dbReference type="AlphaFoldDB" id="A0AAW0AVE9"/>
<feature type="compositionally biased region" description="Polar residues" evidence="1">
    <location>
        <begin position="131"/>
        <end position="140"/>
    </location>
</feature>
<protein>
    <submittedName>
        <fullName evidence="3">Uncharacterized protein</fullName>
    </submittedName>
</protein>
<reference evidence="3 4" key="1">
    <citation type="journal article" date="2024" name="J Genomics">
        <title>Draft genome sequencing and assembly of Favolaschia claudopus CIRM-BRFM 2984 isolated from oak limbs.</title>
        <authorList>
            <person name="Navarro D."/>
            <person name="Drula E."/>
            <person name="Chaduli D."/>
            <person name="Cazenave R."/>
            <person name="Ahrendt S."/>
            <person name="Wang J."/>
            <person name="Lipzen A."/>
            <person name="Daum C."/>
            <person name="Barry K."/>
            <person name="Grigoriev I.V."/>
            <person name="Favel A."/>
            <person name="Rosso M.N."/>
            <person name="Martin F."/>
        </authorList>
    </citation>
    <scope>NUCLEOTIDE SEQUENCE [LARGE SCALE GENOMIC DNA]</scope>
    <source>
        <strain evidence="3 4">CIRM-BRFM 2984</strain>
    </source>
</reference>
<name>A0AAW0AVE9_9AGAR</name>
<keyword evidence="4" id="KW-1185">Reference proteome</keyword>
<feature type="transmembrane region" description="Helical" evidence="2">
    <location>
        <begin position="9"/>
        <end position="29"/>
    </location>
</feature>
<gene>
    <name evidence="3" type="ORF">R3P38DRAFT_2786464</name>
</gene>
<evidence type="ECO:0000256" key="1">
    <source>
        <dbReference type="SAM" id="MobiDB-lite"/>
    </source>
</evidence>
<keyword evidence="2" id="KW-1133">Transmembrane helix</keyword>
<evidence type="ECO:0000313" key="3">
    <source>
        <dbReference type="EMBL" id="KAK7016088.1"/>
    </source>
</evidence>
<keyword evidence="2" id="KW-0812">Transmembrane</keyword>
<accession>A0AAW0AVE9</accession>
<sequence length="192" mass="22035">MHPWLRLRWIIWGTLFVFLLQIVLGPHYAPPLRQFAKRVRLPIQHRMQDAPPTKTRSRVLPDLLSERVRMATWNPSVLQTETMTASGNFNFRRLQVAAAAVYPLDKMKIALPRRLRILADVTQALRRTRSSRQNPQTAGQLGSKRDATASGNNDAGTRKPATMDLRSDSIAQAIIRFQRRRRQQVATKPRPV</sequence>
<evidence type="ECO:0000313" key="4">
    <source>
        <dbReference type="Proteomes" id="UP001362999"/>
    </source>
</evidence>
<feature type="region of interest" description="Disordered" evidence="1">
    <location>
        <begin position="127"/>
        <end position="165"/>
    </location>
</feature>
<keyword evidence="2" id="KW-0472">Membrane</keyword>
<comment type="caution">
    <text evidence="3">The sequence shown here is derived from an EMBL/GenBank/DDBJ whole genome shotgun (WGS) entry which is preliminary data.</text>
</comment>
<dbReference type="EMBL" id="JAWWNJ010000052">
    <property type="protein sequence ID" value="KAK7016088.1"/>
    <property type="molecule type" value="Genomic_DNA"/>
</dbReference>
<proteinExistence type="predicted"/>